<proteinExistence type="predicted"/>
<sequence length="188" mass="21491">MSVSQAFIFLIAKLLRNASRYDLPNGAKACPSASFAWLKNVNRRTVDVTASGQKKIYSYSHELTGDLAEVQSNLFAMHRIATRSLAPLFEAYSNQFSPYFFYLRKIRTIQVEYTDALENTGTGIVFMQYEMETVLRPYFELTNAVRIRDLELFRNIADKFLMSVTVSILPKLQIPIWALKMKPPSSLA</sequence>
<reference evidence="1 3" key="2">
    <citation type="journal article" date="2014" name="BMC Genomics">
        <title>An improved genome release (version Mt4.0) for the model legume Medicago truncatula.</title>
        <authorList>
            <person name="Tang H."/>
            <person name="Krishnakumar V."/>
            <person name="Bidwell S."/>
            <person name="Rosen B."/>
            <person name="Chan A."/>
            <person name="Zhou S."/>
            <person name="Gentzbittel L."/>
            <person name="Childs K.L."/>
            <person name="Yandell M."/>
            <person name="Gundlach H."/>
            <person name="Mayer K.F."/>
            <person name="Schwartz D.C."/>
            <person name="Town C.D."/>
        </authorList>
    </citation>
    <scope>GENOME REANNOTATION</scope>
    <source>
        <strain evidence="1">A17</strain>
        <strain evidence="2 3">cv. Jemalong A17</strain>
    </source>
</reference>
<reference evidence="1 3" key="1">
    <citation type="journal article" date="2011" name="Nature">
        <title>The Medicago genome provides insight into the evolution of rhizobial symbioses.</title>
        <authorList>
            <person name="Young N.D."/>
            <person name="Debelle F."/>
            <person name="Oldroyd G.E."/>
            <person name="Geurts R."/>
            <person name="Cannon S.B."/>
            <person name="Udvardi M.K."/>
            <person name="Benedito V.A."/>
            <person name="Mayer K.F."/>
            <person name="Gouzy J."/>
            <person name="Schoof H."/>
            <person name="Van de Peer Y."/>
            <person name="Proost S."/>
            <person name="Cook D.R."/>
            <person name="Meyers B.C."/>
            <person name="Spannagl M."/>
            <person name="Cheung F."/>
            <person name="De Mita S."/>
            <person name="Krishnakumar V."/>
            <person name="Gundlach H."/>
            <person name="Zhou S."/>
            <person name="Mudge J."/>
            <person name="Bharti A.K."/>
            <person name="Murray J.D."/>
            <person name="Naoumkina M.A."/>
            <person name="Rosen B."/>
            <person name="Silverstein K.A."/>
            <person name="Tang H."/>
            <person name="Rombauts S."/>
            <person name="Zhao P.X."/>
            <person name="Zhou P."/>
            <person name="Barbe V."/>
            <person name="Bardou P."/>
            <person name="Bechner M."/>
            <person name="Bellec A."/>
            <person name="Berger A."/>
            <person name="Berges H."/>
            <person name="Bidwell S."/>
            <person name="Bisseling T."/>
            <person name="Choisne N."/>
            <person name="Couloux A."/>
            <person name="Denny R."/>
            <person name="Deshpande S."/>
            <person name="Dai X."/>
            <person name="Doyle J.J."/>
            <person name="Dudez A.M."/>
            <person name="Farmer A.D."/>
            <person name="Fouteau S."/>
            <person name="Franken C."/>
            <person name="Gibelin C."/>
            <person name="Gish J."/>
            <person name="Goldstein S."/>
            <person name="Gonzalez A.J."/>
            <person name="Green P.J."/>
            <person name="Hallab A."/>
            <person name="Hartog M."/>
            <person name="Hua A."/>
            <person name="Humphray S.J."/>
            <person name="Jeong D.H."/>
            <person name="Jing Y."/>
            <person name="Jocker A."/>
            <person name="Kenton S.M."/>
            <person name="Kim D.J."/>
            <person name="Klee K."/>
            <person name="Lai H."/>
            <person name="Lang C."/>
            <person name="Lin S."/>
            <person name="Macmil S.L."/>
            <person name="Magdelenat G."/>
            <person name="Matthews L."/>
            <person name="McCorrison J."/>
            <person name="Monaghan E.L."/>
            <person name="Mun J.H."/>
            <person name="Najar F.Z."/>
            <person name="Nicholson C."/>
            <person name="Noirot C."/>
            <person name="O'Bleness M."/>
            <person name="Paule C.R."/>
            <person name="Poulain J."/>
            <person name="Prion F."/>
            <person name="Qin B."/>
            <person name="Qu C."/>
            <person name="Retzel E.F."/>
            <person name="Riddle C."/>
            <person name="Sallet E."/>
            <person name="Samain S."/>
            <person name="Samson N."/>
            <person name="Sanders I."/>
            <person name="Saurat O."/>
            <person name="Scarpelli C."/>
            <person name="Schiex T."/>
            <person name="Segurens B."/>
            <person name="Severin A.J."/>
            <person name="Sherrier D.J."/>
            <person name="Shi R."/>
            <person name="Sims S."/>
            <person name="Singer S.R."/>
            <person name="Sinharoy S."/>
            <person name="Sterck L."/>
            <person name="Viollet A."/>
            <person name="Wang B.B."/>
            <person name="Wang K."/>
            <person name="Wang M."/>
            <person name="Wang X."/>
            <person name="Warfsmann J."/>
            <person name="Weissenbach J."/>
            <person name="White D.D."/>
            <person name="White J.D."/>
            <person name="Wiley G.B."/>
            <person name="Wincker P."/>
            <person name="Xing Y."/>
            <person name="Yang L."/>
            <person name="Yao Z."/>
            <person name="Ying F."/>
            <person name="Zhai J."/>
            <person name="Zhou L."/>
            <person name="Zuber A."/>
            <person name="Denarie J."/>
            <person name="Dixon R.A."/>
            <person name="May G.D."/>
            <person name="Schwartz D.C."/>
            <person name="Rogers J."/>
            <person name="Quetier F."/>
            <person name="Town C.D."/>
            <person name="Roe B.A."/>
        </authorList>
    </citation>
    <scope>NUCLEOTIDE SEQUENCE [LARGE SCALE GENOMIC DNA]</scope>
    <source>
        <strain evidence="1">A17</strain>
        <strain evidence="2 3">cv. Jemalong A17</strain>
    </source>
</reference>
<dbReference type="GO" id="GO:0006511">
    <property type="term" value="P:ubiquitin-dependent protein catabolic process"/>
    <property type="evidence" value="ECO:0000318"/>
    <property type="project" value="GO_Central"/>
</dbReference>
<protein>
    <submittedName>
        <fullName evidence="1">26S proteasome non-ATPase regulatory subunit 3, putative</fullName>
    </submittedName>
</protein>
<reference evidence="2" key="3">
    <citation type="submission" date="2015-04" db="UniProtKB">
        <authorList>
            <consortium name="EnsemblPlants"/>
        </authorList>
    </citation>
    <scope>IDENTIFICATION</scope>
    <source>
        <strain evidence="2">cv. Jemalong A17</strain>
    </source>
</reference>
<dbReference type="Proteomes" id="UP000002051">
    <property type="component" value="Unassembled WGS sequence"/>
</dbReference>
<dbReference type="EnsemblPlants" id="KEH44127">
    <property type="protein sequence ID" value="KEH44127"/>
    <property type="gene ID" value="MTR_1g107545"/>
</dbReference>
<accession>A0A072VQP9</accession>
<dbReference type="InterPro" id="IPR050756">
    <property type="entry name" value="CSN3"/>
</dbReference>
<evidence type="ECO:0000313" key="1">
    <source>
        <dbReference type="EMBL" id="KEH44127.1"/>
    </source>
</evidence>
<evidence type="ECO:0000313" key="2">
    <source>
        <dbReference type="EnsemblPlants" id="KEH44127"/>
    </source>
</evidence>
<dbReference type="EMBL" id="CM001217">
    <property type="protein sequence ID" value="KEH44127.1"/>
    <property type="molecule type" value="Genomic_DNA"/>
</dbReference>
<evidence type="ECO:0000313" key="3">
    <source>
        <dbReference type="Proteomes" id="UP000002051"/>
    </source>
</evidence>
<keyword evidence="1" id="KW-0647">Proteasome</keyword>
<dbReference type="PANTHER" id="PTHR10758">
    <property type="entry name" value="26S PROTEASOME NON-ATPASE REGULATORY SUBUNIT 3/COP9 SIGNALOSOME COMPLEX SUBUNIT 3"/>
    <property type="match status" value="1"/>
</dbReference>
<dbReference type="STRING" id="3880.A0A072VQP9"/>
<organism evidence="1 3">
    <name type="scientific">Medicago truncatula</name>
    <name type="common">Barrel medic</name>
    <name type="synonym">Medicago tribuloides</name>
    <dbReference type="NCBI Taxonomy" id="3880"/>
    <lineage>
        <taxon>Eukaryota</taxon>
        <taxon>Viridiplantae</taxon>
        <taxon>Streptophyta</taxon>
        <taxon>Embryophyta</taxon>
        <taxon>Tracheophyta</taxon>
        <taxon>Spermatophyta</taxon>
        <taxon>Magnoliopsida</taxon>
        <taxon>eudicotyledons</taxon>
        <taxon>Gunneridae</taxon>
        <taxon>Pentapetalae</taxon>
        <taxon>rosids</taxon>
        <taxon>fabids</taxon>
        <taxon>Fabales</taxon>
        <taxon>Fabaceae</taxon>
        <taxon>Papilionoideae</taxon>
        <taxon>50 kb inversion clade</taxon>
        <taxon>NPAAA clade</taxon>
        <taxon>Hologalegina</taxon>
        <taxon>IRL clade</taxon>
        <taxon>Trifolieae</taxon>
        <taxon>Medicago</taxon>
    </lineage>
</organism>
<name>A0A072VQP9_MEDTR</name>
<keyword evidence="3" id="KW-1185">Reference proteome</keyword>
<dbReference type="AlphaFoldDB" id="A0A072VQP9"/>
<gene>
    <name evidence="1" type="ordered locus">MTR_1g107545</name>
</gene>
<dbReference type="GO" id="GO:0008541">
    <property type="term" value="C:proteasome regulatory particle, lid subcomplex"/>
    <property type="evidence" value="ECO:0000318"/>
    <property type="project" value="GO_Central"/>
</dbReference>
<dbReference type="PANTHER" id="PTHR10758:SF2">
    <property type="entry name" value="26S PROTEASOME NON-ATPASE REGULATORY SUBUNIT 3"/>
    <property type="match status" value="1"/>
</dbReference>
<dbReference type="HOGENOM" id="CLU_1443052_0_0_1"/>